<dbReference type="EMBL" id="DTAU01000046">
    <property type="protein sequence ID" value="HFQ78592.1"/>
    <property type="molecule type" value="Genomic_DNA"/>
</dbReference>
<dbReference type="InterPro" id="IPR007159">
    <property type="entry name" value="SpoVT-AbrB_dom"/>
</dbReference>
<dbReference type="GO" id="GO:0030643">
    <property type="term" value="P:intracellular phosphate ion homeostasis"/>
    <property type="evidence" value="ECO:0007669"/>
    <property type="project" value="InterPro"/>
</dbReference>
<name>A0A7J3MWV7_9CREN</name>
<dbReference type="InterPro" id="IPR038078">
    <property type="entry name" value="PhoU-like_sf"/>
</dbReference>
<proteinExistence type="predicted"/>
<evidence type="ECO:0000259" key="1">
    <source>
        <dbReference type="SMART" id="SM00966"/>
    </source>
</evidence>
<dbReference type="SUPFAM" id="SSF89447">
    <property type="entry name" value="AbrB/MazE/MraZ-like"/>
    <property type="match status" value="1"/>
</dbReference>
<evidence type="ECO:0000313" key="3">
    <source>
        <dbReference type="EMBL" id="HGT98024.1"/>
    </source>
</evidence>
<dbReference type="AlphaFoldDB" id="A0A7J3MWV7"/>
<dbReference type="InterPro" id="IPR026022">
    <property type="entry name" value="PhoU_dom"/>
</dbReference>
<dbReference type="InterPro" id="IPR028366">
    <property type="entry name" value="PhoU"/>
</dbReference>
<dbReference type="Pfam" id="PF01895">
    <property type="entry name" value="PhoU"/>
    <property type="match status" value="1"/>
</dbReference>
<reference evidence="3" key="1">
    <citation type="journal article" date="2020" name="mSystems">
        <title>Genome- and Community-Level Interaction Insights into Carbon Utilization and Element Cycling Functions of Hydrothermarchaeota in Hydrothermal Sediment.</title>
        <authorList>
            <person name="Zhou Z."/>
            <person name="Liu Y."/>
            <person name="Xu W."/>
            <person name="Pan J."/>
            <person name="Luo Z.H."/>
            <person name="Li M."/>
        </authorList>
    </citation>
    <scope>NUCLEOTIDE SEQUENCE [LARGE SCALE GENOMIC DNA]</scope>
    <source>
        <strain evidence="2">SpSt-629</strain>
        <strain evidence="3">SpSt-688</strain>
    </source>
</reference>
<dbReference type="Gene3D" id="1.20.58.220">
    <property type="entry name" value="Phosphate transport system protein phou homolog 2, domain 2"/>
    <property type="match status" value="1"/>
</dbReference>
<dbReference type="Pfam" id="PF04014">
    <property type="entry name" value="MazE_antitoxin"/>
    <property type="match status" value="1"/>
</dbReference>
<evidence type="ECO:0000313" key="2">
    <source>
        <dbReference type="EMBL" id="HFQ78592.1"/>
    </source>
</evidence>
<feature type="domain" description="SpoVT-AbrB" evidence="1">
    <location>
        <begin position="8"/>
        <end position="54"/>
    </location>
</feature>
<dbReference type="InterPro" id="IPR037914">
    <property type="entry name" value="SpoVT-AbrB_sf"/>
</dbReference>
<dbReference type="PANTHER" id="PTHR42930">
    <property type="entry name" value="PHOSPHATE-SPECIFIC TRANSPORT SYSTEM ACCESSORY PROTEIN PHOU"/>
    <property type="match status" value="1"/>
</dbReference>
<dbReference type="PANTHER" id="PTHR42930:SF2">
    <property type="entry name" value="PHOU DOMAIN-CONTAINING PROTEIN"/>
    <property type="match status" value="1"/>
</dbReference>
<gene>
    <name evidence="2" type="ORF">ENT99_02680</name>
    <name evidence="3" type="ORF">ENU64_01160</name>
</gene>
<protein>
    <submittedName>
        <fullName evidence="3">Phosphate uptake regulator PhoU</fullName>
    </submittedName>
</protein>
<dbReference type="GO" id="GO:0003677">
    <property type="term" value="F:DNA binding"/>
    <property type="evidence" value="ECO:0007669"/>
    <property type="project" value="InterPro"/>
</dbReference>
<dbReference type="GO" id="GO:0045936">
    <property type="term" value="P:negative regulation of phosphate metabolic process"/>
    <property type="evidence" value="ECO:0007669"/>
    <property type="project" value="InterPro"/>
</dbReference>
<dbReference type="EMBL" id="DTDH01000031">
    <property type="protein sequence ID" value="HGT98024.1"/>
    <property type="molecule type" value="Genomic_DNA"/>
</dbReference>
<accession>A0A7J3MWV7</accession>
<dbReference type="SUPFAM" id="SSF109755">
    <property type="entry name" value="PhoU-like"/>
    <property type="match status" value="1"/>
</dbReference>
<dbReference type="Gene3D" id="2.10.260.10">
    <property type="match status" value="1"/>
</dbReference>
<sequence length="330" mass="37844">MRKVYRLQAIGGSYYIALPKEWLKRFGLGKGSHVEVVIEDDGTLRIKPIEIQEEVQEELSKIEVEVQDRETLFSLLITLYLRGYDIISLRFKGSAIASAIRDAVNRAKNILLGFEIVDEDSSSIVLQVLSSSDTEIHTLIKNMYRISRSMYLDSIVALIERDAEKAYSVEARDQDLNRLYFYITRVIRKKVVSGIVEPKELLKLVDLRMVVKAIEEIGDDAKKVAKIVQEVILNDIEIDINNAEKLKMYVDELDEIYRNIVNKIEKVVPLPELLESLYTCEKIRSGLHNFRKDLIEKDPKALTLLSEAIYSYEDIATHVYDIISLISSSI</sequence>
<comment type="caution">
    <text evidence="3">The sequence shown here is derived from an EMBL/GenBank/DDBJ whole genome shotgun (WGS) entry which is preliminary data.</text>
</comment>
<dbReference type="SMART" id="SM00966">
    <property type="entry name" value="SpoVT_AbrB"/>
    <property type="match status" value="1"/>
</dbReference>
<organism evidence="3">
    <name type="scientific">Ignisphaera aggregans</name>
    <dbReference type="NCBI Taxonomy" id="334771"/>
    <lineage>
        <taxon>Archaea</taxon>
        <taxon>Thermoproteota</taxon>
        <taxon>Thermoprotei</taxon>
        <taxon>Desulfurococcales</taxon>
        <taxon>Desulfurococcaceae</taxon>
        <taxon>Ignisphaera</taxon>
    </lineage>
</organism>